<dbReference type="PANTHER" id="PTHR12469">
    <property type="entry name" value="PROTEIN EMI5 HOMOLOG, MITOCHONDRIAL"/>
    <property type="match status" value="1"/>
</dbReference>
<gene>
    <name evidence="4" type="ORF">A1OE_1386</name>
</gene>
<dbReference type="HOGENOM" id="CLU_103054_1_2_5"/>
<dbReference type="KEGG" id="thal:A1OE_1386"/>
<dbReference type="eggNOG" id="COG2938">
    <property type="taxonomic scope" value="Bacteria"/>
</dbReference>
<evidence type="ECO:0000313" key="5">
    <source>
        <dbReference type="Proteomes" id="UP000010077"/>
    </source>
</evidence>
<evidence type="ECO:0000313" key="4">
    <source>
        <dbReference type="EMBL" id="AFX99555.1"/>
    </source>
</evidence>
<dbReference type="RefSeq" id="WP_015089053.1">
    <property type="nucleotide sequence ID" value="NC_019566.1"/>
</dbReference>
<dbReference type="InterPro" id="IPR036714">
    <property type="entry name" value="SDH_sf"/>
</dbReference>
<keyword evidence="3" id="KW-0143">Chaperone</keyword>
<dbReference type="Gene3D" id="1.10.150.250">
    <property type="entry name" value="Flavinator of succinate dehydrogenase"/>
    <property type="match status" value="1"/>
</dbReference>
<dbReference type="AlphaFoldDB" id="K7YIW1"/>
<evidence type="ECO:0000256" key="3">
    <source>
        <dbReference type="ARBA" id="ARBA00023186"/>
    </source>
</evidence>
<evidence type="ECO:0000256" key="2">
    <source>
        <dbReference type="ARBA" id="ARBA00019418"/>
    </source>
</evidence>
<dbReference type="InterPro" id="IPR005631">
    <property type="entry name" value="SDH"/>
</dbReference>
<proteinExistence type="inferred from homology"/>
<dbReference type="Proteomes" id="UP000010077">
    <property type="component" value="Chromosome"/>
</dbReference>
<dbReference type="PANTHER" id="PTHR12469:SF2">
    <property type="entry name" value="SUCCINATE DEHYDROGENASE ASSEMBLY FACTOR 2, MITOCHONDRIAL"/>
    <property type="match status" value="1"/>
</dbReference>
<reference evidence="4 5" key="1">
    <citation type="journal article" date="2012" name="Proc. Natl. Acad. Sci. U.S.A.">
        <title>Genome streamlining and chemical defense in a coral reef symbiosis.</title>
        <authorList>
            <person name="Kwan J.C."/>
            <person name="Donia M.S."/>
            <person name="Han A.W."/>
            <person name="Hirose E."/>
            <person name="Haygood M.G."/>
            <person name="Schmidt E.W."/>
        </authorList>
    </citation>
    <scope>NUCLEOTIDE SEQUENCE [LARGE SCALE GENOMIC DNA]</scope>
    <source>
        <strain evidence="4 5">L2</strain>
    </source>
</reference>
<evidence type="ECO:0000256" key="1">
    <source>
        <dbReference type="ARBA" id="ARBA00008571"/>
    </source>
</evidence>
<dbReference type="EMBL" id="CP003539">
    <property type="protein sequence ID" value="AFX99555.1"/>
    <property type="molecule type" value="Genomic_DNA"/>
</dbReference>
<dbReference type="SUPFAM" id="SSF109910">
    <property type="entry name" value="YgfY-like"/>
    <property type="match status" value="1"/>
</dbReference>
<protein>
    <recommendedName>
        <fullName evidence="2">FAD assembly factor SdhE</fullName>
    </recommendedName>
</protein>
<dbReference type="OrthoDB" id="9807264at2"/>
<comment type="similarity">
    <text evidence="1">Belongs to the SdhE FAD assembly factor family.</text>
</comment>
<name>K7YIW1_9PROT</name>
<dbReference type="GO" id="GO:0006099">
    <property type="term" value="P:tricarboxylic acid cycle"/>
    <property type="evidence" value="ECO:0007669"/>
    <property type="project" value="TreeGrafter"/>
</dbReference>
<organism evidence="4 5">
    <name type="scientific">Candidatus Endolissoclinum faulkneri L2</name>
    <dbReference type="NCBI Taxonomy" id="1193729"/>
    <lineage>
        <taxon>Bacteria</taxon>
        <taxon>Pseudomonadati</taxon>
        <taxon>Pseudomonadota</taxon>
        <taxon>Alphaproteobacteria</taxon>
        <taxon>Rhodospirillales</taxon>
        <taxon>Rhodospirillaceae</taxon>
        <taxon>Candidatus Endolissoclinum</taxon>
    </lineage>
</organism>
<accession>K7YIW1</accession>
<dbReference type="Pfam" id="PF03937">
    <property type="entry name" value="Sdh5"/>
    <property type="match status" value="1"/>
</dbReference>
<dbReference type="STRING" id="1193729.A1OE_1386"/>
<sequence length="87" mass="10435">MKKALDIRRKQLWYRSTHTGVKDTEIILSQFAKQYLESLEESDLDQYEHLLNIEHNLLYKLITNKKIPDEEIDNSVLQILRILHQKS</sequence>
<keyword evidence="5" id="KW-1185">Reference proteome</keyword>